<keyword evidence="4 6" id="KW-0732">Signal</keyword>
<dbReference type="AlphaFoldDB" id="A0A222FQ16"/>
<dbReference type="PANTHER" id="PTHR30381">
    <property type="entry name" value="FLAGELLAR P-RING PERIPLASMIC PROTEIN FLGI"/>
    <property type="match status" value="1"/>
</dbReference>
<dbReference type="Proteomes" id="UP000202440">
    <property type="component" value="Chromosome"/>
</dbReference>
<comment type="function">
    <text evidence="1 6">Assembles around the rod to form the L-ring and probably protects the motor/basal body from shearing forces during rotation.</text>
</comment>
<sequence length="365" mass="38269" precursor="true">MMMFRAIAVCVLCLVTGLAQAERIKDITSIAGVRSNQLIGYGLVVGLDGTGDKAPFTTQTFTNMMNQFGITLPAGVDPKLKNVAAVSVMAELPPFAKPGQRIDVTVSSLGNAKSLRGGALLFTALKGADNQVYAVAQGNLVVGGFGAEGNDGSRITVNVPSVGRIPNGASVERTAPSNFSRGDSLIFNLDRPDFTTARSMVERINDLLGPGTAEALDATSIRVSAPRDTSQRVAYLSVIENLEIETGKERAKVIINSRTGTIVMGQNVMIEPVAVTHGNLTVTITEDFEVAQPNPLADGETVVVPQTNIQIDDGGDSRMFKFGPGISLDSIVKAVNEVGAAPGDLMAILEAMKQAGALKAELIVI</sequence>
<dbReference type="GO" id="GO:0030288">
    <property type="term" value="C:outer membrane-bounded periplasmic space"/>
    <property type="evidence" value="ECO:0007669"/>
    <property type="project" value="InterPro"/>
</dbReference>
<comment type="subcellular location">
    <subcellularLocation>
        <location evidence="2 6">Bacterial flagellum basal body</location>
    </subcellularLocation>
</comment>
<evidence type="ECO:0000313" key="8">
    <source>
        <dbReference type="Proteomes" id="UP000202440"/>
    </source>
</evidence>
<evidence type="ECO:0000256" key="2">
    <source>
        <dbReference type="ARBA" id="ARBA00004117"/>
    </source>
</evidence>
<organism evidence="7 8">
    <name type="scientific">Bacterioplanes sanyensis</name>
    <dbReference type="NCBI Taxonomy" id="1249553"/>
    <lineage>
        <taxon>Bacteria</taxon>
        <taxon>Pseudomonadati</taxon>
        <taxon>Pseudomonadota</taxon>
        <taxon>Gammaproteobacteria</taxon>
        <taxon>Oceanospirillales</taxon>
        <taxon>Oceanospirillaceae</taxon>
        <taxon>Bacterioplanes</taxon>
    </lineage>
</organism>
<dbReference type="HAMAP" id="MF_00416">
    <property type="entry name" value="FlgI"/>
    <property type="match status" value="1"/>
</dbReference>
<dbReference type="GO" id="GO:0071973">
    <property type="term" value="P:bacterial-type flagellum-dependent cell motility"/>
    <property type="evidence" value="ECO:0007669"/>
    <property type="project" value="InterPro"/>
</dbReference>
<keyword evidence="5 6" id="KW-0975">Bacterial flagellum</keyword>
<proteinExistence type="inferred from homology"/>
<dbReference type="InterPro" id="IPR001782">
    <property type="entry name" value="Flag_FlgI"/>
</dbReference>
<keyword evidence="7" id="KW-0969">Cilium</keyword>
<dbReference type="PRINTS" id="PR01010">
    <property type="entry name" value="FLGPRINGFLGI"/>
</dbReference>
<comment type="subunit">
    <text evidence="6">The basal body constitutes a major portion of the flagellar organelle and consists of four rings (L,P,S, and M) mounted on a central rod.</text>
</comment>
<evidence type="ECO:0000256" key="5">
    <source>
        <dbReference type="ARBA" id="ARBA00023143"/>
    </source>
</evidence>
<keyword evidence="7" id="KW-0966">Cell projection</keyword>
<accession>A0A222FQ16</accession>
<keyword evidence="7" id="KW-0282">Flagellum</keyword>
<dbReference type="KEGG" id="bsan:CHH28_18940"/>
<dbReference type="GO" id="GO:0005198">
    <property type="term" value="F:structural molecule activity"/>
    <property type="evidence" value="ECO:0007669"/>
    <property type="project" value="InterPro"/>
</dbReference>
<evidence type="ECO:0000256" key="6">
    <source>
        <dbReference type="HAMAP-Rule" id="MF_00416"/>
    </source>
</evidence>
<feature type="chain" id="PRO_5013413341" description="Flagellar P-ring protein" evidence="6">
    <location>
        <begin position="22"/>
        <end position="365"/>
    </location>
</feature>
<feature type="signal peptide" evidence="6">
    <location>
        <begin position="1"/>
        <end position="21"/>
    </location>
</feature>
<evidence type="ECO:0000256" key="1">
    <source>
        <dbReference type="ARBA" id="ARBA00002591"/>
    </source>
</evidence>
<dbReference type="PANTHER" id="PTHR30381:SF0">
    <property type="entry name" value="FLAGELLAR P-RING PROTEIN"/>
    <property type="match status" value="1"/>
</dbReference>
<keyword evidence="8" id="KW-1185">Reference proteome</keyword>
<dbReference type="EMBL" id="CP022530">
    <property type="protein sequence ID" value="ASP40616.1"/>
    <property type="molecule type" value="Genomic_DNA"/>
</dbReference>
<dbReference type="OrthoDB" id="9786431at2"/>
<protein>
    <recommendedName>
        <fullName evidence="6">Flagellar P-ring protein</fullName>
    </recommendedName>
    <alternativeName>
        <fullName evidence="6">Basal body P-ring protein</fullName>
    </alternativeName>
</protein>
<evidence type="ECO:0000256" key="3">
    <source>
        <dbReference type="ARBA" id="ARBA00008994"/>
    </source>
</evidence>
<comment type="similarity">
    <text evidence="3 6">Belongs to the FlgI family.</text>
</comment>
<dbReference type="NCBIfam" id="NF003676">
    <property type="entry name" value="PRK05303.1"/>
    <property type="match status" value="1"/>
</dbReference>
<gene>
    <name evidence="6" type="primary">flgI</name>
    <name evidence="7" type="ORF">CHH28_18940</name>
</gene>
<name>A0A222FQ16_9GAMM</name>
<reference evidence="7 8" key="1">
    <citation type="submission" date="2017-07" db="EMBL/GenBank/DDBJ databases">
        <title>Annotated genome sequence of Bacterioplanes sanyensis isolated from Red Sea.</title>
        <authorList>
            <person name="Rehman Z.U."/>
        </authorList>
    </citation>
    <scope>NUCLEOTIDE SEQUENCE [LARGE SCALE GENOMIC DNA]</scope>
    <source>
        <strain evidence="7 8">NV9</strain>
    </source>
</reference>
<evidence type="ECO:0000313" key="7">
    <source>
        <dbReference type="EMBL" id="ASP40616.1"/>
    </source>
</evidence>
<dbReference type="Pfam" id="PF02119">
    <property type="entry name" value="FlgI"/>
    <property type="match status" value="1"/>
</dbReference>
<evidence type="ECO:0000256" key="4">
    <source>
        <dbReference type="ARBA" id="ARBA00022729"/>
    </source>
</evidence>
<dbReference type="GO" id="GO:0009428">
    <property type="term" value="C:bacterial-type flagellum basal body, distal rod, P ring"/>
    <property type="evidence" value="ECO:0007669"/>
    <property type="project" value="InterPro"/>
</dbReference>